<keyword evidence="5" id="KW-0449">Lipoprotein</keyword>
<dbReference type="InterPro" id="IPR027417">
    <property type="entry name" value="P-loop_NTPase"/>
</dbReference>
<evidence type="ECO:0000256" key="8">
    <source>
        <dbReference type="PIRSR" id="PIRSR606689-2"/>
    </source>
</evidence>
<organism evidence="10 11">
    <name type="scientific">Thecamonas trahens ATCC 50062</name>
    <dbReference type="NCBI Taxonomy" id="461836"/>
    <lineage>
        <taxon>Eukaryota</taxon>
        <taxon>Apusozoa</taxon>
        <taxon>Apusomonadida</taxon>
        <taxon>Apusomonadidae</taxon>
        <taxon>Thecamonas</taxon>
    </lineage>
</organism>
<feature type="binding site" evidence="8">
    <location>
        <position position="41"/>
    </location>
    <ligand>
        <name>Mg(2+)</name>
        <dbReference type="ChEBI" id="CHEBI:18420"/>
    </ligand>
</feature>
<dbReference type="GO" id="GO:0005525">
    <property type="term" value="F:GTP binding"/>
    <property type="evidence" value="ECO:0007669"/>
    <property type="project" value="UniProtKB-KW"/>
</dbReference>
<evidence type="ECO:0000256" key="1">
    <source>
        <dbReference type="ARBA" id="ARBA00010290"/>
    </source>
</evidence>
<dbReference type="PROSITE" id="PS51417">
    <property type="entry name" value="ARF"/>
    <property type="match status" value="1"/>
</dbReference>
<dbReference type="CDD" id="cd04151">
    <property type="entry name" value="Arl1"/>
    <property type="match status" value="1"/>
</dbReference>
<evidence type="ECO:0000256" key="9">
    <source>
        <dbReference type="RuleBase" id="RU003925"/>
    </source>
</evidence>
<dbReference type="RefSeq" id="XP_013758788.1">
    <property type="nucleotide sequence ID" value="XM_013903334.1"/>
</dbReference>
<dbReference type="SMART" id="SM00177">
    <property type="entry name" value="ARF"/>
    <property type="match status" value="1"/>
</dbReference>
<dbReference type="STRING" id="461836.A0A0L0D793"/>
<protein>
    <recommendedName>
        <fullName evidence="6">ADP-ribosylation factor-like protein 1</fullName>
    </recommendedName>
</protein>
<dbReference type="InterPro" id="IPR005225">
    <property type="entry name" value="Small_GTP-bd"/>
</dbReference>
<evidence type="ECO:0000256" key="4">
    <source>
        <dbReference type="ARBA" id="ARBA00023134"/>
    </source>
</evidence>
<evidence type="ECO:0000313" key="11">
    <source>
        <dbReference type="Proteomes" id="UP000054408"/>
    </source>
</evidence>
<sequence>MLSKLWGEKEMRILILGLDNAGKTTILYRMHCGEVVTTIPTIGFNVEEVTYKNVTFSVWDLGGQASIRPYWRCYFGEATSALIYVVDSSDRERIGISAEELTAMFEEEDLNGVPLVVFANKQDVDGALTPAEVTEALGLARIRDRQWQIFKTSAIEGVGIDEGLDWLVHALKSK</sequence>
<gene>
    <name evidence="10" type="ORF">AMSG_04449</name>
</gene>
<dbReference type="NCBIfam" id="TIGR00231">
    <property type="entry name" value="small_GTP"/>
    <property type="match status" value="1"/>
</dbReference>
<keyword evidence="3 7" id="KW-0547">Nucleotide-binding</keyword>
<evidence type="ECO:0000256" key="2">
    <source>
        <dbReference type="ARBA" id="ARBA00022707"/>
    </source>
</evidence>
<feature type="binding site" evidence="7">
    <location>
        <begin position="120"/>
        <end position="123"/>
    </location>
    <ligand>
        <name>GTP</name>
        <dbReference type="ChEBI" id="CHEBI:37565"/>
    </ligand>
</feature>
<name>A0A0L0D793_THETB</name>
<evidence type="ECO:0000313" key="10">
    <source>
        <dbReference type="EMBL" id="KNC48219.1"/>
    </source>
</evidence>
<dbReference type="Gene3D" id="3.40.50.300">
    <property type="entry name" value="P-loop containing nucleotide triphosphate hydrolases"/>
    <property type="match status" value="1"/>
</dbReference>
<evidence type="ECO:0000256" key="5">
    <source>
        <dbReference type="ARBA" id="ARBA00023288"/>
    </source>
</evidence>
<dbReference type="FunFam" id="3.40.50.300:FF:000306">
    <property type="entry name" value="ADP-ribosylation factor-like protein 1"/>
    <property type="match status" value="1"/>
</dbReference>
<dbReference type="InterPro" id="IPR024156">
    <property type="entry name" value="Small_GTPase_ARF"/>
</dbReference>
<keyword evidence="8" id="KW-0479">Metal-binding</keyword>
<reference evidence="10 11" key="1">
    <citation type="submission" date="2010-05" db="EMBL/GenBank/DDBJ databases">
        <title>The Genome Sequence of Thecamonas trahens ATCC 50062.</title>
        <authorList>
            <consortium name="The Broad Institute Genome Sequencing Platform"/>
            <person name="Russ C."/>
            <person name="Cuomo C."/>
            <person name="Shea T."/>
            <person name="Young S.K."/>
            <person name="Zeng Q."/>
            <person name="Koehrsen M."/>
            <person name="Haas B."/>
            <person name="Borodovsky M."/>
            <person name="Guigo R."/>
            <person name="Alvarado L."/>
            <person name="Berlin A."/>
            <person name="Bochicchio J."/>
            <person name="Borenstein D."/>
            <person name="Chapman S."/>
            <person name="Chen Z."/>
            <person name="Freedman E."/>
            <person name="Gellesch M."/>
            <person name="Goldberg J."/>
            <person name="Griggs A."/>
            <person name="Gujja S."/>
            <person name="Heilman E."/>
            <person name="Heiman D."/>
            <person name="Hepburn T."/>
            <person name="Howarth C."/>
            <person name="Jen D."/>
            <person name="Larson L."/>
            <person name="Mehta T."/>
            <person name="Park D."/>
            <person name="Pearson M."/>
            <person name="Roberts A."/>
            <person name="Saif S."/>
            <person name="Shenoy N."/>
            <person name="Sisk P."/>
            <person name="Stolte C."/>
            <person name="Sykes S."/>
            <person name="Thomson T."/>
            <person name="Walk T."/>
            <person name="White J."/>
            <person name="Yandava C."/>
            <person name="Burger G."/>
            <person name="Gray M.W."/>
            <person name="Holland P.W.H."/>
            <person name="King N."/>
            <person name="Lang F.B.F."/>
            <person name="Roger A.J."/>
            <person name="Ruiz-Trillo I."/>
            <person name="Lander E."/>
            <person name="Nusbaum C."/>
        </authorList>
    </citation>
    <scope>NUCLEOTIDE SEQUENCE [LARGE SCALE GENOMIC DNA]</scope>
    <source>
        <strain evidence="10 11">ATCC 50062</strain>
    </source>
</reference>
<dbReference type="InterPro" id="IPR006689">
    <property type="entry name" value="Small_GTPase_ARF/SAR"/>
</dbReference>
<accession>A0A0L0D793</accession>
<dbReference type="SMART" id="SM00178">
    <property type="entry name" value="SAR"/>
    <property type="match status" value="1"/>
</dbReference>
<keyword evidence="2" id="KW-0519">Myristate</keyword>
<feature type="binding site" evidence="7">
    <location>
        <begin position="17"/>
        <end position="24"/>
    </location>
    <ligand>
        <name>GTP</name>
        <dbReference type="ChEBI" id="CHEBI:37565"/>
    </ligand>
</feature>
<dbReference type="OrthoDB" id="2011769at2759"/>
<evidence type="ECO:0000256" key="3">
    <source>
        <dbReference type="ARBA" id="ARBA00022741"/>
    </source>
</evidence>
<keyword evidence="8" id="KW-0460">Magnesium</keyword>
<keyword evidence="4 7" id="KW-0342">GTP-binding</keyword>
<dbReference type="PRINTS" id="PR00328">
    <property type="entry name" value="SAR1GTPBP"/>
</dbReference>
<dbReference type="AlphaFoldDB" id="A0A0L0D793"/>
<dbReference type="OMA" id="VRWSKDQ"/>
<feature type="binding site" evidence="8">
    <location>
        <position position="24"/>
    </location>
    <ligand>
        <name>Mg(2+)</name>
        <dbReference type="ChEBI" id="CHEBI:18420"/>
    </ligand>
</feature>
<dbReference type="Pfam" id="PF00025">
    <property type="entry name" value="Arf"/>
    <property type="match status" value="1"/>
</dbReference>
<evidence type="ECO:0000256" key="6">
    <source>
        <dbReference type="ARBA" id="ARBA00040615"/>
    </source>
</evidence>
<dbReference type="eggNOG" id="KOG0072">
    <property type="taxonomic scope" value="Eukaryota"/>
</dbReference>
<proteinExistence type="inferred from homology"/>
<evidence type="ECO:0000256" key="7">
    <source>
        <dbReference type="PIRSR" id="PIRSR606689-1"/>
    </source>
</evidence>
<feature type="binding site" evidence="7">
    <location>
        <position position="63"/>
    </location>
    <ligand>
        <name>GTP</name>
        <dbReference type="ChEBI" id="CHEBI:37565"/>
    </ligand>
</feature>
<dbReference type="SUPFAM" id="SSF52540">
    <property type="entry name" value="P-loop containing nucleoside triphosphate hydrolases"/>
    <property type="match status" value="1"/>
</dbReference>
<dbReference type="EMBL" id="GL349450">
    <property type="protein sequence ID" value="KNC48219.1"/>
    <property type="molecule type" value="Genomic_DNA"/>
</dbReference>
<dbReference type="GeneID" id="25563991"/>
<comment type="similarity">
    <text evidence="1 9">Belongs to the small GTPase superfamily. Arf family.</text>
</comment>
<keyword evidence="11" id="KW-1185">Reference proteome</keyword>
<dbReference type="GO" id="GO:0003924">
    <property type="term" value="F:GTPase activity"/>
    <property type="evidence" value="ECO:0007669"/>
    <property type="project" value="InterPro"/>
</dbReference>
<dbReference type="GO" id="GO:0046872">
    <property type="term" value="F:metal ion binding"/>
    <property type="evidence" value="ECO:0007669"/>
    <property type="project" value="UniProtKB-KW"/>
</dbReference>
<dbReference type="Proteomes" id="UP000054408">
    <property type="component" value="Unassembled WGS sequence"/>
</dbReference>
<dbReference type="PANTHER" id="PTHR11711">
    <property type="entry name" value="ADP RIBOSYLATION FACTOR-RELATED"/>
    <property type="match status" value="1"/>
</dbReference>